<evidence type="ECO:0000256" key="2">
    <source>
        <dbReference type="ARBA" id="ARBA00022679"/>
    </source>
</evidence>
<dbReference type="AlphaFoldDB" id="A0A9X2Q0J0"/>
<dbReference type="PROSITE" id="PS00101">
    <property type="entry name" value="HEXAPEP_TRANSFERASES"/>
    <property type="match status" value="1"/>
</dbReference>
<dbReference type="Pfam" id="PF17836">
    <property type="entry name" value="PglD_N"/>
    <property type="match status" value="1"/>
</dbReference>
<feature type="site" description="Increases basicity of active site His" evidence="5">
    <location>
        <position position="140"/>
    </location>
</feature>
<dbReference type="InterPro" id="IPR001451">
    <property type="entry name" value="Hexapep"/>
</dbReference>
<comment type="caution">
    <text evidence="8">The sequence shown here is derived from an EMBL/GenBank/DDBJ whole genome shotgun (WGS) entry which is preliminary data.</text>
</comment>
<dbReference type="PANTHER" id="PTHR43300:SF7">
    <property type="entry name" value="UDP-N-ACETYLBACILLOSAMINE N-ACETYLTRANSFERASE"/>
    <property type="match status" value="1"/>
</dbReference>
<evidence type="ECO:0000313" key="9">
    <source>
        <dbReference type="Proteomes" id="UP001155027"/>
    </source>
</evidence>
<dbReference type="RefSeq" id="WP_259079825.1">
    <property type="nucleotide sequence ID" value="NZ_JANUAU010000003.1"/>
</dbReference>
<dbReference type="SUPFAM" id="SSF51161">
    <property type="entry name" value="Trimeric LpxA-like enzymes"/>
    <property type="match status" value="1"/>
</dbReference>
<dbReference type="InterPro" id="IPR020019">
    <property type="entry name" value="AcTrfase_PglD-like"/>
</dbReference>
<evidence type="ECO:0000256" key="5">
    <source>
        <dbReference type="PIRSR" id="PIRSR620019-1"/>
    </source>
</evidence>
<dbReference type="GO" id="GO:0016746">
    <property type="term" value="F:acyltransferase activity"/>
    <property type="evidence" value="ECO:0007669"/>
    <property type="project" value="UniProtKB-KW"/>
</dbReference>
<dbReference type="InterPro" id="IPR041561">
    <property type="entry name" value="PglD_N"/>
</dbReference>
<sequence length="209" mass="21580">MSERPFIIVGGGGHARVVVSTLRRLGKSILGFTDPDKEATLGDDIEHLGRDEIITEKDPSAVVLTMGMGSVRDTGHRASLFAEQVQYGFRFPPLIHPDAVLASEAMIEAGAQVMAGSVIQPGALLGENVIVNTNASVDHDCQIGAHSHVAPGATLSGEVVLEPQVHVGTGASIIQGVKIGKNSVVGAGAVVIKDVPPETVVVGVPAHPK</sequence>
<accession>A0A9X2Q0J0</accession>
<dbReference type="NCBIfam" id="TIGR03570">
    <property type="entry name" value="NeuD_NnaD"/>
    <property type="match status" value="1"/>
</dbReference>
<organism evidence="8 9">
    <name type="scientific">Salinibacter ruber</name>
    <dbReference type="NCBI Taxonomy" id="146919"/>
    <lineage>
        <taxon>Bacteria</taxon>
        <taxon>Pseudomonadati</taxon>
        <taxon>Rhodothermota</taxon>
        <taxon>Rhodothermia</taxon>
        <taxon>Rhodothermales</taxon>
        <taxon>Salinibacteraceae</taxon>
        <taxon>Salinibacter</taxon>
    </lineage>
</organism>
<comment type="similarity">
    <text evidence="1">Belongs to the transferase hexapeptide repeat family.</text>
</comment>
<dbReference type="EC" id="2.3.1.-" evidence="8"/>
<keyword evidence="4 8" id="KW-0012">Acyltransferase</keyword>
<dbReference type="Proteomes" id="UP001155027">
    <property type="component" value="Unassembled WGS sequence"/>
</dbReference>
<dbReference type="Gene3D" id="2.160.10.10">
    <property type="entry name" value="Hexapeptide repeat proteins"/>
    <property type="match status" value="1"/>
</dbReference>
<protein>
    <submittedName>
        <fullName evidence="8">UDP-perosamine 4-acetyltransferase</fullName>
        <ecNumber evidence="8">2.3.1.-</ecNumber>
    </submittedName>
</protein>
<feature type="binding site" evidence="6">
    <location>
        <position position="69"/>
    </location>
    <ligand>
        <name>substrate</name>
    </ligand>
</feature>
<evidence type="ECO:0000256" key="4">
    <source>
        <dbReference type="ARBA" id="ARBA00023315"/>
    </source>
</evidence>
<dbReference type="CDD" id="cd03360">
    <property type="entry name" value="LbH_AT_putative"/>
    <property type="match status" value="1"/>
</dbReference>
<dbReference type="InterPro" id="IPR011004">
    <property type="entry name" value="Trimer_LpxA-like_sf"/>
</dbReference>
<dbReference type="EMBL" id="JANUAU010000003">
    <property type="protein sequence ID" value="MCS3677348.1"/>
    <property type="molecule type" value="Genomic_DNA"/>
</dbReference>
<evidence type="ECO:0000313" key="8">
    <source>
        <dbReference type="EMBL" id="MCS3677348.1"/>
    </source>
</evidence>
<reference evidence="8" key="1">
    <citation type="submission" date="2022-08" db="EMBL/GenBank/DDBJ databases">
        <title>Genomic Encyclopedia of Type Strains, Phase V (KMG-V): Genome sequencing to study the core and pangenomes of soil and plant-associated prokaryotes.</title>
        <authorList>
            <person name="Whitman W."/>
        </authorList>
    </citation>
    <scope>NUCLEOTIDE SEQUENCE</scope>
    <source>
        <strain evidence="8">0</strain>
    </source>
</reference>
<dbReference type="InterPro" id="IPR050179">
    <property type="entry name" value="Trans_hexapeptide_repeat"/>
</dbReference>
<proteinExistence type="inferred from homology"/>
<dbReference type="InterPro" id="IPR018357">
    <property type="entry name" value="Hexapep_transf_CS"/>
</dbReference>
<feature type="active site" description="Proton acceptor" evidence="5">
    <location>
        <position position="139"/>
    </location>
</feature>
<feature type="domain" description="PglD N-terminal" evidence="7">
    <location>
        <begin position="7"/>
        <end position="72"/>
    </location>
</feature>
<keyword evidence="2 8" id="KW-0808">Transferase</keyword>
<evidence type="ECO:0000256" key="6">
    <source>
        <dbReference type="PIRSR" id="PIRSR620019-2"/>
    </source>
</evidence>
<name>A0A9X2Q0J0_9BACT</name>
<feature type="binding site" evidence="6">
    <location>
        <position position="148"/>
    </location>
    <ligand>
        <name>acetyl-CoA</name>
        <dbReference type="ChEBI" id="CHEBI:57288"/>
    </ligand>
</feature>
<dbReference type="Pfam" id="PF00132">
    <property type="entry name" value="Hexapep"/>
    <property type="match status" value="2"/>
</dbReference>
<evidence type="ECO:0000256" key="3">
    <source>
        <dbReference type="ARBA" id="ARBA00022737"/>
    </source>
</evidence>
<gene>
    <name evidence="8" type="ORF">GGP71_001264</name>
</gene>
<dbReference type="Gene3D" id="3.40.50.20">
    <property type="match status" value="1"/>
</dbReference>
<keyword evidence="3" id="KW-0677">Repeat</keyword>
<dbReference type="PANTHER" id="PTHR43300">
    <property type="entry name" value="ACETYLTRANSFERASE"/>
    <property type="match status" value="1"/>
</dbReference>
<evidence type="ECO:0000256" key="1">
    <source>
        <dbReference type="ARBA" id="ARBA00007274"/>
    </source>
</evidence>
<evidence type="ECO:0000259" key="7">
    <source>
        <dbReference type="Pfam" id="PF17836"/>
    </source>
</evidence>